<feature type="compositionally biased region" description="Basic and acidic residues" evidence="1">
    <location>
        <begin position="63"/>
        <end position="76"/>
    </location>
</feature>
<sequence length="76" mass="8470">MSLHRPARCETSTGRRRRRSRGSREARPAADSTPIDRPAEAARRAVTALISDLFGDGGRRRRPPIDGRARSECVRS</sequence>
<dbReference type="Proteomes" id="UP000299102">
    <property type="component" value="Unassembled WGS sequence"/>
</dbReference>
<feature type="region of interest" description="Disordered" evidence="1">
    <location>
        <begin position="1"/>
        <end position="41"/>
    </location>
</feature>
<reference evidence="2 3" key="1">
    <citation type="journal article" date="2019" name="Commun. Biol.">
        <title>The bagworm genome reveals a unique fibroin gene that provides high tensile strength.</title>
        <authorList>
            <person name="Kono N."/>
            <person name="Nakamura H."/>
            <person name="Ohtoshi R."/>
            <person name="Tomita M."/>
            <person name="Numata K."/>
            <person name="Arakawa K."/>
        </authorList>
    </citation>
    <scope>NUCLEOTIDE SEQUENCE [LARGE SCALE GENOMIC DNA]</scope>
</reference>
<organism evidence="2 3">
    <name type="scientific">Eumeta variegata</name>
    <name type="common">Bagworm moth</name>
    <name type="synonym">Eumeta japonica</name>
    <dbReference type="NCBI Taxonomy" id="151549"/>
    <lineage>
        <taxon>Eukaryota</taxon>
        <taxon>Metazoa</taxon>
        <taxon>Ecdysozoa</taxon>
        <taxon>Arthropoda</taxon>
        <taxon>Hexapoda</taxon>
        <taxon>Insecta</taxon>
        <taxon>Pterygota</taxon>
        <taxon>Neoptera</taxon>
        <taxon>Endopterygota</taxon>
        <taxon>Lepidoptera</taxon>
        <taxon>Glossata</taxon>
        <taxon>Ditrysia</taxon>
        <taxon>Tineoidea</taxon>
        <taxon>Psychidae</taxon>
        <taxon>Oiketicinae</taxon>
        <taxon>Eumeta</taxon>
    </lineage>
</organism>
<dbReference type="AlphaFoldDB" id="A0A4C1YSH3"/>
<evidence type="ECO:0000256" key="1">
    <source>
        <dbReference type="SAM" id="MobiDB-lite"/>
    </source>
</evidence>
<evidence type="ECO:0000313" key="3">
    <source>
        <dbReference type="Proteomes" id="UP000299102"/>
    </source>
</evidence>
<comment type="caution">
    <text evidence="2">The sequence shown here is derived from an EMBL/GenBank/DDBJ whole genome shotgun (WGS) entry which is preliminary data.</text>
</comment>
<keyword evidence="3" id="KW-1185">Reference proteome</keyword>
<protein>
    <submittedName>
        <fullName evidence="2">Uncharacterized protein</fullName>
    </submittedName>
</protein>
<evidence type="ECO:0000313" key="2">
    <source>
        <dbReference type="EMBL" id="GBP77599.1"/>
    </source>
</evidence>
<proteinExistence type="predicted"/>
<gene>
    <name evidence="2" type="ORF">EVAR_90235_1</name>
</gene>
<dbReference type="EMBL" id="BGZK01001338">
    <property type="protein sequence ID" value="GBP77599.1"/>
    <property type="molecule type" value="Genomic_DNA"/>
</dbReference>
<accession>A0A4C1YSH3</accession>
<feature type="region of interest" description="Disordered" evidence="1">
    <location>
        <begin position="54"/>
        <end position="76"/>
    </location>
</feature>
<name>A0A4C1YSH3_EUMVA</name>